<gene>
    <name evidence="3" type="ORF">Uis1B_2020</name>
</gene>
<feature type="transmembrane region" description="Helical" evidence="1">
    <location>
        <begin position="12"/>
        <end position="31"/>
    </location>
</feature>
<dbReference type="InterPro" id="IPR002035">
    <property type="entry name" value="VWF_A"/>
</dbReference>
<dbReference type="OrthoDB" id="9814325at2"/>
<evidence type="ECO:0000313" key="4">
    <source>
        <dbReference type="Proteomes" id="UP000235050"/>
    </source>
</evidence>
<dbReference type="Proteomes" id="UP000235050">
    <property type="component" value="Unassembled WGS sequence"/>
</dbReference>
<dbReference type="InterPro" id="IPR036465">
    <property type="entry name" value="vWFA_dom_sf"/>
</dbReference>
<dbReference type="Gene3D" id="3.40.50.410">
    <property type="entry name" value="von Willebrand factor, type A domain"/>
    <property type="match status" value="1"/>
</dbReference>
<dbReference type="PANTHER" id="PTHR37947">
    <property type="entry name" value="BLL2462 PROTEIN"/>
    <property type="match status" value="1"/>
</dbReference>
<keyword evidence="1" id="KW-0812">Transmembrane</keyword>
<dbReference type="RefSeq" id="WP_101618073.1">
    <property type="nucleotide sequence ID" value="NZ_NMWU01000043.1"/>
</dbReference>
<reference evidence="3 4" key="1">
    <citation type="submission" date="2017-07" db="EMBL/GenBank/DDBJ databases">
        <title>Bifidobacterium novel species.</title>
        <authorList>
            <person name="Lugli G.A."/>
            <person name="Milani C."/>
            <person name="Duranti S."/>
            <person name="Mangifesta M."/>
        </authorList>
    </citation>
    <scope>NUCLEOTIDE SEQUENCE [LARGE SCALE GENOMIC DNA]</scope>
    <source>
        <strain evidence="4">Uis1B</strain>
    </source>
</reference>
<name>A0A2N5J7G8_9BIFI</name>
<feature type="transmembrane region" description="Helical" evidence="1">
    <location>
        <begin position="311"/>
        <end position="328"/>
    </location>
</feature>
<feature type="domain" description="VWFA" evidence="2">
    <location>
        <begin position="79"/>
        <end position="271"/>
    </location>
</feature>
<dbReference type="PROSITE" id="PS50234">
    <property type="entry name" value="VWFA"/>
    <property type="match status" value="1"/>
</dbReference>
<dbReference type="SUPFAM" id="SSF53300">
    <property type="entry name" value="vWA-like"/>
    <property type="match status" value="1"/>
</dbReference>
<dbReference type="Pfam" id="PF13519">
    <property type="entry name" value="VWA_2"/>
    <property type="match status" value="1"/>
</dbReference>
<organism evidence="3 4">
    <name type="scientific">Bifidobacterium margollesii</name>
    <dbReference type="NCBI Taxonomy" id="2020964"/>
    <lineage>
        <taxon>Bacteria</taxon>
        <taxon>Bacillati</taxon>
        <taxon>Actinomycetota</taxon>
        <taxon>Actinomycetes</taxon>
        <taxon>Bifidobacteriales</taxon>
        <taxon>Bifidobacteriaceae</taxon>
        <taxon>Bifidobacterium</taxon>
    </lineage>
</organism>
<dbReference type="CDD" id="cd00198">
    <property type="entry name" value="vWFA"/>
    <property type="match status" value="1"/>
</dbReference>
<proteinExistence type="predicted"/>
<evidence type="ECO:0000259" key="2">
    <source>
        <dbReference type="PROSITE" id="PS50234"/>
    </source>
</evidence>
<keyword evidence="4" id="KW-1185">Reference proteome</keyword>
<feature type="transmembrane region" description="Helical" evidence="1">
    <location>
        <begin position="51"/>
        <end position="68"/>
    </location>
</feature>
<comment type="caution">
    <text evidence="3">The sequence shown here is derived from an EMBL/GenBank/DDBJ whole genome shotgun (WGS) entry which is preliminary data.</text>
</comment>
<dbReference type="SMART" id="SM00327">
    <property type="entry name" value="VWA"/>
    <property type="match status" value="1"/>
</dbReference>
<evidence type="ECO:0000256" key="1">
    <source>
        <dbReference type="SAM" id="Phobius"/>
    </source>
</evidence>
<dbReference type="AlphaFoldDB" id="A0A2N5J7G8"/>
<keyword evidence="1" id="KW-0472">Membrane</keyword>
<sequence>MSELTLSPMFGWVISPVLAVAIVTLAVAGMVHAWRQRPDTDATALGWTRRLLIALVLAVMLLTPSTVVRTQSRAVNATDVFIAVDVTGSMAVKDAHYGGGAITRLEAAGKVVNDVTARYPDASFAAIGFGTSATLDVPITPDARAIDNWARTLQAEPTSTSSGSNLDKAVDVLLPTMKTVRQQHPDDTIIVVYISDGEQNTNQTRRTFSSLRAYADTGISVGVGSTAGGNIPRIGDDGKVIAGQYVKDPSTGSPDVSKLDEKNLKAIADEMSGSYVHVDANRVIGEQDAAEASKDYRMTQTHKSRTHTVPVVWPFAAALCALLVWEALDWMAKSRRLL</sequence>
<keyword evidence="1" id="KW-1133">Transmembrane helix</keyword>
<protein>
    <submittedName>
        <fullName evidence="3">VWA domain-containing protein</fullName>
    </submittedName>
</protein>
<dbReference type="EMBL" id="NMWU01000043">
    <property type="protein sequence ID" value="PLS30137.1"/>
    <property type="molecule type" value="Genomic_DNA"/>
</dbReference>
<evidence type="ECO:0000313" key="3">
    <source>
        <dbReference type="EMBL" id="PLS30137.1"/>
    </source>
</evidence>
<accession>A0A2N5J7G8</accession>
<dbReference type="PANTHER" id="PTHR37947:SF1">
    <property type="entry name" value="BLL2462 PROTEIN"/>
    <property type="match status" value="1"/>
</dbReference>